<evidence type="ECO:0000313" key="8">
    <source>
        <dbReference type="Proteomes" id="UP000245202"/>
    </source>
</evidence>
<dbReference type="InterPro" id="IPR014284">
    <property type="entry name" value="RNA_pol_sigma-70_dom"/>
</dbReference>
<dbReference type="Gene3D" id="1.10.1740.10">
    <property type="match status" value="1"/>
</dbReference>
<dbReference type="GO" id="GO:0003677">
    <property type="term" value="F:DNA binding"/>
    <property type="evidence" value="ECO:0007669"/>
    <property type="project" value="InterPro"/>
</dbReference>
<gene>
    <name evidence="7" type="ORF">PAT3040_03722</name>
</gene>
<dbReference type="InterPro" id="IPR036388">
    <property type="entry name" value="WH-like_DNA-bd_sf"/>
</dbReference>
<keyword evidence="4" id="KW-0804">Transcription</keyword>
<comment type="similarity">
    <text evidence="1">Belongs to the sigma-70 factor family. ECF subfamily.</text>
</comment>
<evidence type="ECO:0000256" key="4">
    <source>
        <dbReference type="ARBA" id="ARBA00023163"/>
    </source>
</evidence>
<dbReference type="SUPFAM" id="SSF88659">
    <property type="entry name" value="Sigma3 and sigma4 domains of RNA polymerase sigma factors"/>
    <property type="match status" value="1"/>
</dbReference>
<keyword evidence="2" id="KW-0805">Transcription regulation</keyword>
<dbReference type="GO" id="GO:0006352">
    <property type="term" value="P:DNA-templated transcription initiation"/>
    <property type="evidence" value="ECO:0007669"/>
    <property type="project" value="InterPro"/>
</dbReference>
<evidence type="ECO:0000256" key="3">
    <source>
        <dbReference type="ARBA" id="ARBA00023082"/>
    </source>
</evidence>
<dbReference type="SUPFAM" id="SSF88946">
    <property type="entry name" value="Sigma2 domain of RNA polymerase sigma factors"/>
    <property type="match status" value="1"/>
</dbReference>
<evidence type="ECO:0000256" key="1">
    <source>
        <dbReference type="ARBA" id="ARBA00010641"/>
    </source>
</evidence>
<dbReference type="GO" id="GO:0016987">
    <property type="term" value="F:sigma factor activity"/>
    <property type="evidence" value="ECO:0007669"/>
    <property type="project" value="UniProtKB-KW"/>
</dbReference>
<feature type="domain" description="RNA polymerase sigma factor 70 region 4 type 2" evidence="6">
    <location>
        <begin position="115"/>
        <end position="165"/>
    </location>
</feature>
<dbReference type="Pfam" id="PF08281">
    <property type="entry name" value="Sigma70_r4_2"/>
    <property type="match status" value="1"/>
</dbReference>
<feature type="domain" description="RNA polymerase sigma-70 region 2" evidence="5">
    <location>
        <begin position="26"/>
        <end position="91"/>
    </location>
</feature>
<dbReference type="Gene3D" id="1.10.10.10">
    <property type="entry name" value="Winged helix-like DNA-binding domain superfamily/Winged helix DNA-binding domain"/>
    <property type="match status" value="1"/>
</dbReference>
<evidence type="ECO:0000256" key="2">
    <source>
        <dbReference type="ARBA" id="ARBA00023015"/>
    </source>
</evidence>
<dbReference type="InterPro" id="IPR039425">
    <property type="entry name" value="RNA_pol_sigma-70-like"/>
</dbReference>
<dbReference type="RefSeq" id="WP_108993899.1">
    <property type="nucleotide sequence ID" value="NZ_BDQX01000192.1"/>
</dbReference>
<dbReference type="PANTHER" id="PTHR43133">
    <property type="entry name" value="RNA POLYMERASE ECF-TYPE SIGMA FACTO"/>
    <property type="match status" value="1"/>
</dbReference>
<dbReference type="InterPro" id="IPR013249">
    <property type="entry name" value="RNA_pol_sigma70_r4_t2"/>
</dbReference>
<name>A0A2R5ESJ0_9BACL</name>
<evidence type="ECO:0000259" key="6">
    <source>
        <dbReference type="Pfam" id="PF08281"/>
    </source>
</evidence>
<accession>A0A2R5ESJ0</accession>
<dbReference type="InterPro" id="IPR007627">
    <property type="entry name" value="RNA_pol_sigma70_r2"/>
</dbReference>
<organism evidence="7 8">
    <name type="scientific">Paenibacillus agaridevorans</name>
    <dbReference type="NCBI Taxonomy" id="171404"/>
    <lineage>
        <taxon>Bacteria</taxon>
        <taxon>Bacillati</taxon>
        <taxon>Bacillota</taxon>
        <taxon>Bacilli</taxon>
        <taxon>Bacillales</taxon>
        <taxon>Paenibacillaceae</taxon>
        <taxon>Paenibacillus</taxon>
    </lineage>
</organism>
<reference evidence="7 8" key="1">
    <citation type="submission" date="2017-08" db="EMBL/GenBank/DDBJ databases">
        <title>Substantial Increase in Enzyme Production by Combined Drug-Resistance Mutations in Paenibacillus agaridevorans.</title>
        <authorList>
            <person name="Tanaka Y."/>
            <person name="Funane K."/>
            <person name="Hosaka T."/>
            <person name="Shiwa Y."/>
            <person name="Fujita N."/>
            <person name="Miyazaki T."/>
            <person name="Yoshikawa H."/>
            <person name="Murakami K."/>
            <person name="Kasahara K."/>
            <person name="Inaoka T."/>
            <person name="Hiraga Y."/>
            <person name="Ochi K."/>
        </authorList>
    </citation>
    <scope>NUCLEOTIDE SEQUENCE [LARGE SCALE GENOMIC DNA]</scope>
    <source>
        <strain evidence="7 8">T-3040</strain>
    </source>
</reference>
<comment type="caution">
    <text evidence="7">The sequence shown here is derived from an EMBL/GenBank/DDBJ whole genome shotgun (WGS) entry which is preliminary data.</text>
</comment>
<keyword evidence="8" id="KW-1185">Reference proteome</keyword>
<dbReference type="NCBIfam" id="TIGR02937">
    <property type="entry name" value="sigma70-ECF"/>
    <property type="match status" value="1"/>
</dbReference>
<dbReference type="Pfam" id="PF04542">
    <property type="entry name" value="Sigma70_r2"/>
    <property type="match status" value="1"/>
</dbReference>
<dbReference type="CDD" id="cd06171">
    <property type="entry name" value="Sigma70_r4"/>
    <property type="match status" value="1"/>
</dbReference>
<dbReference type="EMBL" id="BDQX01000192">
    <property type="protein sequence ID" value="GBG09095.1"/>
    <property type="molecule type" value="Genomic_DNA"/>
</dbReference>
<proteinExistence type="inferred from homology"/>
<sequence>MQENEDSTHVQGLKNWSQETLLARIQSEKDKMYGIAFAYLRNEDDALEAIQETVCRVWSKRKSLKDSRYFTTWMIRILINVCMDERKKRKREMPSDSALKDIAGPGQESIERLGIEEQLAKLLPHYKMVIVLKYYRDMTITQIAEMMEKPDGTIRTWLHKALKQLRAEIGEREGGIRHERLAEEG</sequence>
<dbReference type="InterPro" id="IPR013324">
    <property type="entry name" value="RNA_pol_sigma_r3/r4-like"/>
</dbReference>
<evidence type="ECO:0000313" key="7">
    <source>
        <dbReference type="EMBL" id="GBG09095.1"/>
    </source>
</evidence>
<dbReference type="PANTHER" id="PTHR43133:SF51">
    <property type="entry name" value="RNA POLYMERASE SIGMA FACTOR"/>
    <property type="match status" value="1"/>
</dbReference>
<dbReference type="InterPro" id="IPR013325">
    <property type="entry name" value="RNA_pol_sigma_r2"/>
</dbReference>
<evidence type="ECO:0000259" key="5">
    <source>
        <dbReference type="Pfam" id="PF04542"/>
    </source>
</evidence>
<dbReference type="Proteomes" id="UP000245202">
    <property type="component" value="Unassembled WGS sequence"/>
</dbReference>
<keyword evidence="3" id="KW-0731">Sigma factor</keyword>
<protein>
    <submittedName>
        <fullName evidence="7">Putative ECF subfamily RNA polymerase sigma-24 subunit</fullName>
    </submittedName>
</protein>
<dbReference type="AlphaFoldDB" id="A0A2R5ESJ0"/>